<accession>A0AAN7ULT7</accession>
<feature type="compositionally biased region" description="Polar residues" evidence="1">
    <location>
        <begin position="90"/>
        <end position="103"/>
    </location>
</feature>
<dbReference type="EMBL" id="JAWHQM010000023">
    <property type="protein sequence ID" value="KAK5632158.1"/>
    <property type="molecule type" value="Genomic_DNA"/>
</dbReference>
<dbReference type="AlphaFoldDB" id="A0AAN7ULT7"/>
<dbReference type="Proteomes" id="UP001305414">
    <property type="component" value="Unassembled WGS sequence"/>
</dbReference>
<keyword evidence="2" id="KW-0812">Transmembrane</keyword>
<name>A0AAN7ULT7_9PEZI</name>
<sequence>MSSANLFQNTTLSMITDYRQQASSSSLLIIFGVLGTIFAFANISFAIYQYHINQRTPEQATDTELGSLTDHESLPAGNETQHHADYDIEASTSGQQEPPDNGS</sequence>
<evidence type="ECO:0000313" key="4">
    <source>
        <dbReference type="Proteomes" id="UP001305414"/>
    </source>
</evidence>
<organism evidence="3 4">
    <name type="scientific">Xylaria bambusicola</name>
    <dbReference type="NCBI Taxonomy" id="326684"/>
    <lineage>
        <taxon>Eukaryota</taxon>
        <taxon>Fungi</taxon>
        <taxon>Dikarya</taxon>
        <taxon>Ascomycota</taxon>
        <taxon>Pezizomycotina</taxon>
        <taxon>Sordariomycetes</taxon>
        <taxon>Xylariomycetidae</taxon>
        <taxon>Xylariales</taxon>
        <taxon>Xylariaceae</taxon>
        <taxon>Xylaria</taxon>
    </lineage>
</organism>
<evidence type="ECO:0000256" key="2">
    <source>
        <dbReference type="SAM" id="Phobius"/>
    </source>
</evidence>
<proteinExistence type="predicted"/>
<keyword evidence="2" id="KW-0472">Membrane</keyword>
<feature type="region of interest" description="Disordered" evidence="1">
    <location>
        <begin position="59"/>
        <end position="103"/>
    </location>
</feature>
<keyword evidence="2" id="KW-1133">Transmembrane helix</keyword>
<evidence type="ECO:0000256" key="1">
    <source>
        <dbReference type="SAM" id="MobiDB-lite"/>
    </source>
</evidence>
<reference evidence="3 4" key="1">
    <citation type="submission" date="2023-10" db="EMBL/GenBank/DDBJ databases">
        <title>Draft genome sequence of Xylaria bambusicola isolate GMP-LS, the root and basal stem rot pathogen of sugarcane in Indonesia.</title>
        <authorList>
            <person name="Selvaraj P."/>
            <person name="Muralishankar V."/>
            <person name="Muruganantham S."/>
            <person name="Sp S."/>
            <person name="Haryani S."/>
            <person name="Lau K.J.X."/>
            <person name="Naqvi N.I."/>
        </authorList>
    </citation>
    <scope>NUCLEOTIDE SEQUENCE [LARGE SCALE GENOMIC DNA]</scope>
    <source>
        <strain evidence="3">GMP-LS</strain>
    </source>
</reference>
<gene>
    <name evidence="3" type="ORF">RRF57_007872</name>
</gene>
<keyword evidence="4" id="KW-1185">Reference proteome</keyword>
<feature type="transmembrane region" description="Helical" evidence="2">
    <location>
        <begin position="27"/>
        <end position="48"/>
    </location>
</feature>
<protein>
    <submittedName>
        <fullName evidence="3">Uncharacterized protein</fullName>
    </submittedName>
</protein>
<comment type="caution">
    <text evidence="3">The sequence shown here is derived from an EMBL/GenBank/DDBJ whole genome shotgun (WGS) entry which is preliminary data.</text>
</comment>
<evidence type="ECO:0000313" key="3">
    <source>
        <dbReference type="EMBL" id="KAK5632158.1"/>
    </source>
</evidence>